<evidence type="ECO:0000256" key="4">
    <source>
        <dbReference type="ARBA" id="ARBA00005161"/>
    </source>
</evidence>
<dbReference type="RefSeq" id="WP_149113545.1">
    <property type="nucleotide sequence ID" value="NZ_CP042425.1"/>
</dbReference>
<dbReference type="KEGG" id="lrs:PX52LOC_06166"/>
<dbReference type="PANTHER" id="PTHR48109:SF4">
    <property type="entry name" value="DIHYDROOROTATE DEHYDROGENASE (QUINONE), MITOCHONDRIAL"/>
    <property type="match status" value="1"/>
</dbReference>
<evidence type="ECO:0000256" key="1">
    <source>
        <dbReference type="ARBA" id="ARBA00001917"/>
    </source>
</evidence>
<dbReference type="AlphaFoldDB" id="A0A5C1AI56"/>
<reference evidence="17" key="1">
    <citation type="submission" date="2019-08" db="EMBL/GenBank/DDBJ databases">
        <title>Limnoglobus roseus gen. nov., sp. nov., a novel freshwater planctomycete with a giant genome from the family Gemmataceae.</title>
        <authorList>
            <person name="Kulichevskaya I.S."/>
            <person name="Naumoff D.G."/>
            <person name="Miroshnikov K."/>
            <person name="Ivanova A."/>
            <person name="Philippov D.A."/>
            <person name="Hakobyan A."/>
            <person name="Rijpstra I.C."/>
            <person name="Sinninghe Damste J.S."/>
            <person name="Liesack W."/>
            <person name="Dedysh S.N."/>
        </authorList>
    </citation>
    <scope>NUCLEOTIDE SEQUENCE [LARGE SCALE GENOMIC DNA]</scope>
    <source>
        <strain evidence="17">PX52</strain>
    </source>
</reference>
<evidence type="ECO:0000313" key="16">
    <source>
        <dbReference type="EMBL" id="QEL19109.1"/>
    </source>
</evidence>
<evidence type="ECO:0000256" key="7">
    <source>
        <dbReference type="ARBA" id="ARBA00018366"/>
    </source>
</evidence>
<evidence type="ECO:0000256" key="3">
    <source>
        <dbReference type="ARBA" id="ARBA00004370"/>
    </source>
</evidence>
<evidence type="ECO:0000256" key="6">
    <source>
        <dbReference type="ARBA" id="ARBA00012791"/>
    </source>
</evidence>
<dbReference type="PANTHER" id="PTHR48109">
    <property type="entry name" value="DIHYDROOROTATE DEHYDROGENASE (QUINONE), MITOCHONDRIAL-RELATED"/>
    <property type="match status" value="1"/>
</dbReference>
<keyword evidence="12" id="KW-0472">Membrane</keyword>
<evidence type="ECO:0000256" key="11">
    <source>
        <dbReference type="ARBA" id="ARBA00023002"/>
    </source>
</evidence>
<keyword evidence="9" id="KW-0288">FMN</keyword>
<dbReference type="SUPFAM" id="SSF51395">
    <property type="entry name" value="FMN-linked oxidoreductases"/>
    <property type="match status" value="1"/>
</dbReference>
<dbReference type="NCBIfam" id="TIGR01036">
    <property type="entry name" value="pyrD_sub2"/>
    <property type="match status" value="1"/>
</dbReference>
<dbReference type="GO" id="GO:0044205">
    <property type="term" value="P:'de novo' UMP biosynthetic process"/>
    <property type="evidence" value="ECO:0007669"/>
    <property type="project" value="UniProtKB-UniPathway"/>
</dbReference>
<comment type="similarity">
    <text evidence="5">Belongs to the dihydroorotate dehydrogenase family. Type 2 subfamily.</text>
</comment>
<dbReference type="InterPro" id="IPR005719">
    <property type="entry name" value="Dihydroorotate_DH_2"/>
</dbReference>
<evidence type="ECO:0000256" key="13">
    <source>
        <dbReference type="ARBA" id="ARBA00048639"/>
    </source>
</evidence>
<dbReference type="InterPro" id="IPR005720">
    <property type="entry name" value="Dihydroorotate_DH_cat"/>
</dbReference>
<comment type="catalytic activity">
    <reaction evidence="13">
        <text>(S)-dihydroorotate + a quinone = orotate + a quinol</text>
        <dbReference type="Rhea" id="RHEA:30187"/>
        <dbReference type="ChEBI" id="CHEBI:24646"/>
        <dbReference type="ChEBI" id="CHEBI:30839"/>
        <dbReference type="ChEBI" id="CHEBI:30864"/>
        <dbReference type="ChEBI" id="CHEBI:132124"/>
        <dbReference type="EC" id="1.3.5.2"/>
    </reaction>
</comment>
<dbReference type="InterPro" id="IPR001295">
    <property type="entry name" value="Dihydroorotate_DH_CS"/>
</dbReference>
<comment type="subcellular location">
    <subcellularLocation>
        <location evidence="3">Membrane</location>
    </subcellularLocation>
</comment>
<dbReference type="OrthoDB" id="9794954at2"/>
<keyword evidence="11" id="KW-0560">Oxidoreductase</keyword>
<organism evidence="16 17">
    <name type="scientific">Limnoglobus roseus</name>
    <dbReference type="NCBI Taxonomy" id="2598579"/>
    <lineage>
        <taxon>Bacteria</taxon>
        <taxon>Pseudomonadati</taxon>
        <taxon>Planctomycetota</taxon>
        <taxon>Planctomycetia</taxon>
        <taxon>Gemmatales</taxon>
        <taxon>Gemmataceae</taxon>
        <taxon>Limnoglobus</taxon>
    </lineage>
</organism>
<dbReference type="GO" id="GO:0106430">
    <property type="term" value="F:dihydroorotate dehydrogenase (quinone) activity"/>
    <property type="evidence" value="ECO:0007669"/>
    <property type="project" value="UniProtKB-EC"/>
</dbReference>
<protein>
    <recommendedName>
        <fullName evidence="7 14">Dihydroorotate dehydrogenase (quinone)</fullName>
        <ecNumber evidence="6 14">1.3.5.2</ecNumber>
    </recommendedName>
</protein>
<dbReference type="EMBL" id="CP042425">
    <property type="protein sequence ID" value="QEL19109.1"/>
    <property type="molecule type" value="Genomic_DNA"/>
</dbReference>
<evidence type="ECO:0000256" key="10">
    <source>
        <dbReference type="ARBA" id="ARBA00022975"/>
    </source>
</evidence>
<dbReference type="NCBIfam" id="NF003652">
    <property type="entry name" value="PRK05286.2-5"/>
    <property type="match status" value="1"/>
</dbReference>
<comment type="function">
    <text evidence="2">Catalyzes the conversion of dihydroorotate to orotate with quinone as electron acceptor.</text>
</comment>
<gene>
    <name evidence="16" type="ORF">PX52LOC_06166</name>
</gene>
<comment type="pathway">
    <text evidence="4">Pyrimidine metabolism; UMP biosynthesis via de novo pathway; orotate from (S)-dihydroorotate (quinone route): step 1/1.</text>
</comment>
<evidence type="ECO:0000259" key="15">
    <source>
        <dbReference type="Pfam" id="PF01180"/>
    </source>
</evidence>
<dbReference type="InterPro" id="IPR013785">
    <property type="entry name" value="Aldolase_TIM"/>
</dbReference>
<evidence type="ECO:0000256" key="14">
    <source>
        <dbReference type="NCBIfam" id="TIGR01036"/>
    </source>
</evidence>
<proteinExistence type="inferred from homology"/>
<name>A0A5C1AI56_9BACT</name>
<dbReference type="CDD" id="cd04738">
    <property type="entry name" value="DHOD_2_like"/>
    <property type="match status" value="1"/>
</dbReference>
<evidence type="ECO:0000256" key="12">
    <source>
        <dbReference type="ARBA" id="ARBA00023136"/>
    </source>
</evidence>
<evidence type="ECO:0000256" key="9">
    <source>
        <dbReference type="ARBA" id="ARBA00022643"/>
    </source>
</evidence>
<feature type="domain" description="Dihydroorotate dehydrogenase catalytic" evidence="15">
    <location>
        <begin position="50"/>
        <end position="328"/>
    </location>
</feature>
<dbReference type="UniPathway" id="UPA00070">
    <property type="reaction ID" value="UER00946"/>
</dbReference>
<comment type="cofactor">
    <cofactor evidence="1">
        <name>FMN</name>
        <dbReference type="ChEBI" id="CHEBI:58210"/>
    </cofactor>
</comment>
<dbReference type="PIRSF" id="PIRSF000164">
    <property type="entry name" value="DHO_oxidase"/>
    <property type="match status" value="1"/>
</dbReference>
<dbReference type="InterPro" id="IPR050074">
    <property type="entry name" value="DHO_dehydrogenase"/>
</dbReference>
<dbReference type="Pfam" id="PF01180">
    <property type="entry name" value="DHO_dh"/>
    <property type="match status" value="1"/>
</dbReference>
<keyword evidence="10" id="KW-0665">Pyrimidine biosynthesis</keyword>
<dbReference type="EC" id="1.3.5.2" evidence="6 14"/>
<evidence type="ECO:0000256" key="2">
    <source>
        <dbReference type="ARBA" id="ARBA00003125"/>
    </source>
</evidence>
<dbReference type="Gene3D" id="3.20.20.70">
    <property type="entry name" value="Aldolase class I"/>
    <property type="match status" value="1"/>
</dbReference>
<evidence type="ECO:0000313" key="17">
    <source>
        <dbReference type="Proteomes" id="UP000324974"/>
    </source>
</evidence>
<accession>A0A5C1AI56</accession>
<dbReference type="InterPro" id="IPR012135">
    <property type="entry name" value="Dihydroorotate_DH_1_2"/>
</dbReference>
<evidence type="ECO:0000256" key="5">
    <source>
        <dbReference type="ARBA" id="ARBA00005359"/>
    </source>
</evidence>
<evidence type="ECO:0000256" key="8">
    <source>
        <dbReference type="ARBA" id="ARBA00022630"/>
    </source>
</evidence>
<dbReference type="PROSITE" id="PS00912">
    <property type="entry name" value="DHODEHASE_2"/>
    <property type="match status" value="1"/>
</dbReference>
<keyword evidence="8" id="KW-0285">Flavoprotein</keyword>
<sequence>MLYPLLRPLLFSLKAETAHNLAIRSTALFSRMPPLTKFLHHFTRTHHPFTFAGLTFPNRVGLAGGMDKNGVAPAAWWACGFGFVELGTVTPRPQNGNDQPRMWRDVPRRALFNRMGFNNDGADVVAARLAMLKFRPPFPIGISIGKNKDTPNERAEDDYAEAGEKLAPHADFVTINVSSPNTVGLRALQTAEAMAKLVSAVRTVIGGKPLLVKFAPELTGDELKAVLDACLTAGAVGVIATNTKAATSPTGLPCGESGRPIQDLSRQRVEEIRKHVGGGVLLIGVGGIEDEKSAARMVDAGADLIQVYSALVYEGPFLPARLARGLKRRAVNTSPDRR</sequence>
<dbReference type="Proteomes" id="UP000324974">
    <property type="component" value="Chromosome"/>
</dbReference>
<keyword evidence="17" id="KW-1185">Reference proteome</keyword>
<dbReference type="GO" id="GO:0006207">
    <property type="term" value="P:'de novo' pyrimidine nucleobase biosynthetic process"/>
    <property type="evidence" value="ECO:0007669"/>
    <property type="project" value="UniProtKB-UniRule"/>
</dbReference>
<dbReference type="GO" id="GO:0005886">
    <property type="term" value="C:plasma membrane"/>
    <property type="evidence" value="ECO:0007669"/>
    <property type="project" value="TreeGrafter"/>
</dbReference>
<dbReference type="PROSITE" id="PS00911">
    <property type="entry name" value="DHODEHASE_1"/>
    <property type="match status" value="1"/>
</dbReference>
<dbReference type="GO" id="GO:0005737">
    <property type="term" value="C:cytoplasm"/>
    <property type="evidence" value="ECO:0007669"/>
    <property type="project" value="InterPro"/>
</dbReference>